<evidence type="ECO:0000313" key="2">
    <source>
        <dbReference type="EnsemblPlants" id="KRG88749"/>
    </source>
</evidence>
<evidence type="ECO:0000313" key="1">
    <source>
        <dbReference type="EMBL" id="KRG88749.1"/>
    </source>
</evidence>
<reference evidence="1" key="3">
    <citation type="submission" date="2018-07" db="EMBL/GenBank/DDBJ databases">
        <title>WGS assembly of Glycine max.</title>
        <authorList>
            <person name="Schmutz J."/>
            <person name="Cannon S."/>
            <person name="Schlueter J."/>
            <person name="Ma J."/>
            <person name="Mitros T."/>
            <person name="Nelson W."/>
            <person name="Hyten D."/>
            <person name="Song Q."/>
            <person name="Thelen J."/>
            <person name="Cheng J."/>
            <person name="Xu D."/>
            <person name="Hellsten U."/>
            <person name="May G."/>
            <person name="Yu Y."/>
            <person name="Sakurai T."/>
            <person name="Umezawa T."/>
            <person name="Bhattacharyya M."/>
            <person name="Sandhu D."/>
            <person name="Valliyodan B."/>
            <person name="Lindquist E."/>
            <person name="Peto M."/>
            <person name="Grant D."/>
            <person name="Shu S."/>
            <person name="Goodstein D."/>
            <person name="Barry K."/>
            <person name="Futrell-Griggs M."/>
            <person name="Abernathy B."/>
            <person name="Du J."/>
            <person name="Tian Z."/>
            <person name="Zhu L."/>
            <person name="Gill N."/>
            <person name="Joshi T."/>
            <person name="Libault M."/>
            <person name="Sethuraman A."/>
            <person name="Zhang X."/>
            <person name="Shinozaki K."/>
            <person name="Nguyen H."/>
            <person name="Wing R."/>
            <person name="Cregan P."/>
            <person name="Specht J."/>
            <person name="Grimwood J."/>
            <person name="Rokhsar D."/>
            <person name="Stacey G."/>
            <person name="Shoemaker R."/>
            <person name="Jackson S."/>
        </authorList>
    </citation>
    <scope>NUCLEOTIDE SEQUENCE</scope>
    <source>
        <tissue evidence="1">Callus</tissue>
    </source>
</reference>
<evidence type="ECO:0000313" key="3">
    <source>
        <dbReference type="Proteomes" id="UP000008827"/>
    </source>
</evidence>
<protein>
    <submittedName>
        <fullName evidence="1 2">Uncharacterized protein</fullName>
    </submittedName>
</protein>
<keyword evidence="3" id="KW-1185">Reference proteome</keyword>
<dbReference type="Gramene" id="KRG88749">
    <property type="protein sequence ID" value="KRG88749"/>
    <property type="gene ID" value="GLYMA_U029100"/>
</dbReference>
<sequence>MAKKQMLSDILNVISLMFWSPNCMLKCLIDTILSGVGCWKVVCSSNFCLKFVFPSNLCGQSVNFLFF</sequence>
<reference evidence="2" key="2">
    <citation type="submission" date="2018-02" db="UniProtKB">
        <authorList>
            <consortium name="EnsemblPlants"/>
        </authorList>
    </citation>
    <scope>IDENTIFICATION</scope>
    <source>
        <strain evidence="2">Williams 82</strain>
    </source>
</reference>
<dbReference type="EMBL" id="KZ847140">
    <property type="protein sequence ID" value="KRG88749.1"/>
    <property type="molecule type" value="Genomic_DNA"/>
</dbReference>
<proteinExistence type="predicted"/>
<dbReference type="Proteomes" id="UP000008827">
    <property type="component" value="Unassembled WGS sequence"/>
</dbReference>
<dbReference type="EnsemblPlants" id="KRG88749">
    <property type="protein sequence ID" value="KRG88749"/>
    <property type="gene ID" value="GLYMA_U029100"/>
</dbReference>
<reference evidence="1" key="1">
    <citation type="journal article" date="2010" name="Nature">
        <title>Genome sequence of the palaeopolyploid soybean.</title>
        <authorList>
            <person name="Schmutz J."/>
            <person name="Cannon S.B."/>
            <person name="Schlueter J."/>
            <person name="Ma J."/>
            <person name="Mitros T."/>
            <person name="Nelson W."/>
            <person name="Hyten D.L."/>
            <person name="Song Q."/>
            <person name="Thelen J.J."/>
            <person name="Cheng J."/>
            <person name="Xu D."/>
            <person name="Hellsten U."/>
            <person name="May G.D."/>
            <person name="Yu Y."/>
            <person name="Sakurai T."/>
            <person name="Umezawa T."/>
            <person name="Bhattacharyya M.K."/>
            <person name="Sandhu D."/>
            <person name="Valliyodan B."/>
            <person name="Lindquist E."/>
            <person name="Peto M."/>
            <person name="Grant D."/>
            <person name="Shu S."/>
            <person name="Goodstein D."/>
            <person name="Barry K."/>
            <person name="Futrell-Griggs M."/>
            <person name="Abernathy B."/>
            <person name="Du J."/>
            <person name="Tian Z."/>
            <person name="Zhu L."/>
            <person name="Gill N."/>
            <person name="Joshi T."/>
            <person name="Libault M."/>
            <person name="Sethuraman A."/>
            <person name="Zhang X.-C."/>
            <person name="Shinozaki K."/>
            <person name="Nguyen H.T."/>
            <person name="Wing R.A."/>
            <person name="Cregan P."/>
            <person name="Specht J."/>
            <person name="Grimwood J."/>
            <person name="Rokhsar D."/>
            <person name="Stacey G."/>
            <person name="Shoemaker R.C."/>
            <person name="Jackson S.A."/>
        </authorList>
    </citation>
    <scope>NUCLEOTIDE SEQUENCE</scope>
    <source>
        <tissue evidence="1">Callus</tissue>
    </source>
</reference>
<dbReference type="InParanoid" id="A0A0R0E3H1"/>
<accession>A0A0R0E3H1</accession>
<gene>
    <name evidence="1" type="ORF">GLYMA_U029100</name>
</gene>
<organism evidence="2">
    <name type="scientific">Glycine max</name>
    <name type="common">Soybean</name>
    <name type="synonym">Glycine hispida</name>
    <dbReference type="NCBI Taxonomy" id="3847"/>
    <lineage>
        <taxon>Eukaryota</taxon>
        <taxon>Viridiplantae</taxon>
        <taxon>Streptophyta</taxon>
        <taxon>Embryophyta</taxon>
        <taxon>Tracheophyta</taxon>
        <taxon>Spermatophyta</taxon>
        <taxon>Magnoliopsida</taxon>
        <taxon>eudicotyledons</taxon>
        <taxon>Gunneridae</taxon>
        <taxon>Pentapetalae</taxon>
        <taxon>rosids</taxon>
        <taxon>fabids</taxon>
        <taxon>Fabales</taxon>
        <taxon>Fabaceae</taxon>
        <taxon>Papilionoideae</taxon>
        <taxon>50 kb inversion clade</taxon>
        <taxon>NPAAA clade</taxon>
        <taxon>indigoferoid/millettioid clade</taxon>
        <taxon>Phaseoleae</taxon>
        <taxon>Glycine</taxon>
        <taxon>Glycine subgen. Soja</taxon>
    </lineage>
</organism>
<name>A0A0R0E3H1_SOYBN</name>
<dbReference type="AlphaFoldDB" id="A0A0R0E3H1"/>